<keyword evidence="5" id="KW-0350">Heme biosynthesis</keyword>
<protein>
    <recommendedName>
        <fullName evidence="4 13">Delta-aminolevulinic acid dehydratase</fullName>
        <ecNumber evidence="3 13">4.2.1.24</ecNumber>
    </recommendedName>
</protein>
<dbReference type="CDD" id="cd00384">
    <property type="entry name" value="ALAD_PBGS"/>
    <property type="match status" value="1"/>
</dbReference>
<comment type="subunit">
    <text evidence="13">Homooctamer.</text>
</comment>
<feature type="binding site" evidence="10">
    <location>
        <position position="313"/>
    </location>
    <ligand>
        <name>5-aminolevulinate</name>
        <dbReference type="ChEBI" id="CHEBI:356416"/>
        <label>2</label>
    </ligand>
</feature>
<dbReference type="GO" id="GO:0006782">
    <property type="term" value="P:protoporphyrinogen IX biosynthetic process"/>
    <property type="evidence" value="ECO:0007669"/>
    <property type="project" value="UniProtKB-UniPathway"/>
</dbReference>
<dbReference type="GO" id="GO:0005829">
    <property type="term" value="C:cytosol"/>
    <property type="evidence" value="ECO:0007669"/>
    <property type="project" value="TreeGrafter"/>
</dbReference>
<dbReference type="Proteomes" id="UP000885863">
    <property type="component" value="Unassembled WGS sequence"/>
</dbReference>
<evidence type="ECO:0000256" key="6">
    <source>
        <dbReference type="ARBA" id="ARBA00023239"/>
    </source>
</evidence>
<evidence type="ECO:0000256" key="1">
    <source>
        <dbReference type="ARBA" id="ARBA00004694"/>
    </source>
</evidence>
<dbReference type="InterPro" id="IPR030656">
    <property type="entry name" value="ALAD_AS"/>
</dbReference>
<dbReference type="InterPro" id="IPR013785">
    <property type="entry name" value="Aldolase_TIM"/>
</dbReference>
<feature type="binding site" evidence="10">
    <location>
        <position position="217"/>
    </location>
    <ligand>
        <name>5-aminolevulinate</name>
        <dbReference type="ChEBI" id="CHEBI:356416"/>
        <label>1</label>
    </ligand>
</feature>
<feature type="active site" description="Schiff-base intermediate with substrate" evidence="9">
    <location>
        <position position="195"/>
    </location>
</feature>
<gene>
    <name evidence="15" type="primary">hemB</name>
    <name evidence="15" type="ORF">ENG09_02125</name>
</gene>
<dbReference type="GO" id="GO:0004655">
    <property type="term" value="F:porphobilinogen synthase activity"/>
    <property type="evidence" value="ECO:0007669"/>
    <property type="project" value="UniProtKB-EC"/>
</dbReference>
<evidence type="ECO:0000256" key="2">
    <source>
        <dbReference type="ARBA" id="ARBA00008055"/>
    </source>
</evidence>
<dbReference type="NCBIfam" id="NF006762">
    <property type="entry name" value="PRK09283.1"/>
    <property type="match status" value="1"/>
</dbReference>
<feature type="binding site" evidence="10">
    <location>
        <position position="274"/>
    </location>
    <ligand>
        <name>5-aminolevulinate</name>
        <dbReference type="ChEBI" id="CHEBI:356416"/>
        <label>2</label>
    </ligand>
</feature>
<dbReference type="EMBL" id="DQZR01000089">
    <property type="protein sequence ID" value="HDM36040.1"/>
    <property type="molecule type" value="Genomic_DNA"/>
</dbReference>
<evidence type="ECO:0000256" key="11">
    <source>
        <dbReference type="PIRSR" id="PIRSR001415-3"/>
    </source>
</evidence>
<evidence type="ECO:0000256" key="9">
    <source>
        <dbReference type="PIRSR" id="PIRSR001415-1"/>
    </source>
</evidence>
<accession>A0A7C1B1V1</accession>
<feature type="binding site" evidence="11">
    <location>
        <position position="120"/>
    </location>
    <ligand>
        <name>Zn(2+)</name>
        <dbReference type="ChEBI" id="CHEBI:29105"/>
        <note>catalytic</note>
    </ligand>
</feature>
<dbReference type="AlphaFoldDB" id="A0A7C1B1V1"/>
<dbReference type="GO" id="GO:0008270">
    <property type="term" value="F:zinc ion binding"/>
    <property type="evidence" value="ECO:0007669"/>
    <property type="project" value="TreeGrafter"/>
</dbReference>
<keyword evidence="6 13" id="KW-0456">Lyase</keyword>
<evidence type="ECO:0000256" key="5">
    <source>
        <dbReference type="ARBA" id="ARBA00023133"/>
    </source>
</evidence>
<dbReference type="SMART" id="SM01004">
    <property type="entry name" value="ALAD"/>
    <property type="match status" value="1"/>
</dbReference>
<dbReference type="PROSITE" id="PS00169">
    <property type="entry name" value="D_ALA_DEHYDRATASE"/>
    <property type="match status" value="1"/>
</dbReference>
<organism evidence="15">
    <name type="scientific">Candidatus Syntropharchaeum butanivorans</name>
    <dbReference type="NCBI Taxonomy" id="1839936"/>
    <lineage>
        <taxon>Archaea</taxon>
        <taxon>Methanobacteriati</taxon>
        <taxon>Methanobacteriota</taxon>
        <taxon>Stenosarchaea group</taxon>
        <taxon>Methanomicrobia</taxon>
        <taxon>Methanosarcinales</taxon>
        <taxon>ANME-2 cluster</taxon>
        <taxon>Candidatus Syntropharchaeum</taxon>
    </lineage>
</organism>
<feature type="binding site" evidence="12">
    <location>
        <position position="233"/>
    </location>
    <ligand>
        <name>Mg(2+)</name>
        <dbReference type="ChEBI" id="CHEBI:18420"/>
    </ligand>
</feature>
<evidence type="ECO:0000256" key="8">
    <source>
        <dbReference type="ARBA" id="ARBA00047651"/>
    </source>
</evidence>
<keyword evidence="11" id="KW-0479">Metal-binding</keyword>
<evidence type="ECO:0000256" key="7">
    <source>
        <dbReference type="ARBA" id="ARBA00023244"/>
    </source>
</evidence>
<proteinExistence type="inferred from homology"/>
<dbReference type="SUPFAM" id="SSF51569">
    <property type="entry name" value="Aldolase"/>
    <property type="match status" value="1"/>
</dbReference>
<comment type="similarity">
    <text evidence="2 14">Belongs to the ALAD family.</text>
</comment>
<evidence type="ECO:0000256" key="4">
    <source>
        <dbReference type="ARBA" id="ARBA00020771"/>
    </source>
</evidence>
<reference evidence="15" key="1">
    <citation type="journal article" date="2020" name="mSystems">
        <title>Genome- and Community-Level Interaction Insights into Carbon Utilization and Element Cycling Functions of Hydrothermarchaeota in Hydrothermal Sediment.</title>
        <authorList>
            <person name="Zhou Z."/>
            <person name="Liu Y."/>
            <person name="Xu W."/>
            <person name="Pan J."/>
            <person name="Luo Z.H."/>
            <person name="Li M."/>
        </authorList>
    </citation>
    <scope>NUCLEOTIDE SEQUENCE [LARGE SCALE GENOMIC DNA]</scope>
    <source>
        <strain evidence="15">HyVt-185</strain>
    </source>
</reference>
<dbReference type="InterPro" id="IPR001731">
    <property type="entry name" value="ALAD"/>
</dbReference>
<dbReference type="FunFam" id="3.20.20.70:FF:000019">
    <property type="entry name" value="Delta-aminolevulinic acid dehydratase"/>
    <property type="match status" value="1"/>
</dbReference>
<dbReference type="UniPathway" id="UPA00251">
    <property type="reaction ID" value="UER00318"/>
</dbReference>
<evidence type="ECO:0000256" key="14">
    <source>
        <dbReference type="RuleBase" id="RU004161"/>
    </source>
</evidence>
<sequence length="327" mass="36053">MFPIMRMRRLRGSRVIRGMVRETVLDPMDMIYPVFVDETISSKQEIESMPGQFRLPLSDVVDEVCELIELKIPAVLLFGIPAEKDDVGSSALDDEGIIQRAVKAIRDAVGDKIVVITDVCLCEYTSHGHCGIVDGKKILNDPTLEQIARMALSHAKAGADIVAPSGMMDGMVSAIRNLLDEEGYQDTLIMSYAAKYASSFYAPFREAADSGYAFGDRSSYQMDPGNSDEAIREVELDIMEGADILMVKPAIGYLDVLYRVKATFGMPTAAYNVSGEYSMVKAAAMNGWIDEKKVMYEMLLSIKRAGADLIITYFAKDIARYLEGLDG</sequence>
<feature type="binding site" evidence="11">
    <location>
        <position position="130"/>
    </location>
    <ligand>
        <name>Zn(2+)</name>
        <dbReference type="ChEBI" id="CHEBI:29105"/>
        <note>catalytic</note>
    </ligand>
</feature>
<comment type="catalytic activity">
    <reaction evidence="8 13">
        <text>2 5-aminolevulinate = porphobilinogen + 2 H2O + H(+)</text>
        <dbReference type="Rhea" id="RHEA:24064"/>
        <dbReference type="ChEBI" id="CHEBI:15377"/>
        <dbReference type="ChEBI" id="CHEBI:15378"/>
        <dbReference type="ChEBI" id="CHEBI:58126"/>
        <dbReference type="ChEBI" id="CHEBI:356416"/>
        <dbReference type="EC" id="4.2.1.24"/>
    </reaction>
</comment>
<keyword evidence="12" id="KW-0460">Magnesium</keyword>
<evidence type="ECO:0000256" key="13">
    <source>
        <dbReference type="RuleBase" id="RU000515"/>
    </source>
</evidence>
<evidence type="ECO:0000256" key="10">
    <source>
        <dbReference type="PIRSR" id="PIRSR001415-2"/>
    </source>
</evidence>
<feature type="binding site" evidence="11">
    <location>
        <position position="122"/>
    </location>
    <ligand>
        <name>Zn(2+)</name>
        <dbReference type="ChEBI" id="CHEBI:29105"/>
        <note>catalytic</note>
    </ligand>
</feature>
<keyword evidence="7 13" id="KW-0627">Porphyrin biosynthesis</keyword>
<dbReference type="PRINTS" id="PR00144">
    <property type="entry name" value="DALDHYDRTASE"/>
</dbReference>
<name>A0A7C1B1V1_9EURY</name>
<dbReference type="EC" id="4.2.1.24" evidence="3 13"/>
<dbReference type="Pfam" id="PF00490">
    <property type="entry name" value="ALAD"/>
    <property type="match status" value="1"/>
</dbReference>
<comment type="caution">
    <text evidence="15">The sequence shown here is derived from an EMBL/GenBank/DDBJ whole genome shotgun (WGS) entry which is preliminary data.</text>
</comment>
<evidence type="ECO:0000313" key="15">
    <source>
        <dbReference type="EMBL" id="HDM36040.1"/>
    </source>
</evidence>
<evidence type="ECO:0000256" key="12">
    <source>
        <dbReference type="PIRSR" id="PIRSR001415-5"/>
    </source>
</evidence>
<feature type="active site" description="Schiff-base intermediate with substrate" evidence="9">
    <location>
        <position position="248"/>
    </location>
</feature>
<evidence type="ECO:0000256" key="3">
    <source>
        <dbReference type="ARBA" id="ARBA00012053"/>
    </source>
</evidence>
<keyword evidence="11" id="KW-0862">Zinc</keyword>
<comment type="pathway">
    <text evidence="1">Porphyrin-containing compound metabolism; protoporphyrin-IX biosynthesis; coproporphyrinogen-III from 5-aminolevulinate: step 1/4.</text>
</comment>
<dbReference type="Gene3D" id="3.20.20.70">
    <property type="entry name" value="Aldolase class I"/>
    <property type="match status" value="1"/>
</dbReference>
<dbReference type="PANTHER" id="PTHR11458">
    <property type="entry name" value="DELTA-AMINOLEVULINIC ACID DEHYDRATASE"/>
    <property type="match status" value="1"/>
</dbReference>
<feature type="binding site" evidence="10">
    <location>
        <position position="205"/>
    </location>
    <ligand>
        <name>5-aminolevulinate</name>
        <dbReference type="ChEBI" id="CHEBI:356416"/>
        <label>1</label>
    </ligand>
</feature>
<dbReference type="PANTHER" id="PTHR11458:SF0">
    <property type="entry name" value="DELTA-AMINOLEVULINIC ACID DEHYDRATASE"/>
    <property type="match status" value="1"/>
</dbReference>
<dbReference type="PIRSF" id="PIRSF001415">
    <property type="entry name" value="Porphbilin_synth"/>
    <property type="match status" value="1"/>
</dbReference>